<dbReference type="Pfam" id="PF00130">
    <property type="entry name" value="C1_1"/>
    <property type="match status" value="1"/>
</dbReference>
<dbReference type="RefSeq" id="XP_027614105.1">
    <property type="nucleotide sequence ID" value="XM_027758304.1"/>
</dbReference>
<feature type="domain" description="SH3" evidence="7">
    <location>
        <begin position="590"/>
        <end position="655"/>
    </location>
</feature>
<dbReference type="InParanoid" id="A0A401GLY9"/>
<dbReference type="PROSITE" id="PS00479">
    <property type="entry name" value="ZF_DAG_PE_1"/>
    <property type="match status" value="1"/>
</dbReference>
<evidence type="ECO:0000256" key="2">
    <source>
        <dbReference type="ARBA" id="ARBA00022723"/>
    </source>
</evidence>
<dbReference type="PROSITE" id="PS50081">
    <property type="entry name" value="ZF_DAG_PE_2"/>
    <property type="match status" value="1"/>
</dbReference>
<feature type="compositionally biased region" description="Polar residues" evidence="6">
    <location>
        <begin position="489"/>
        <end position="503"/>
    </location>
</feature>
<dbReference type="GO" id="GO:0030864">
    <property type="term" value="C:cortical actin cytoskeleton"/>
    <property type="evidence" value="ECO:0007669"/>
    <property type="project" value="UniProtKB-ARBA"/>
</dbReference>
<proteinExistence type="predicted"/>
<dbReference type="InterPro" id="IPR027267">
    <property type="entry name" value="AH/BAR_dom_sf"/>
</dbReference>
<dbReference type="Pfam" id="PF14604">
    <property type="entry name" value="SH3_9"/>
    <property type="match status" value="2"/>
</dbReference>
<dbReference type="CDD" id="cd00174">
    <property type="entry name" value="SH3"/>
    <property type="match status" value="1"/>
</dbReference>
<feature type="domain" description="SH3" evidence="7">
    <location>
        <begin position="510"/>
        <end position="571"/>
    </location>
</feature>
<dbReference type="InterPro" id="IPR036028">
    <property type="entry name" value="SH3-like_dom_sf"/>
</dbReference>
<dbReference type="GO" id="GO:0030036">
    <property type="term" value="P:actin cytoskeleton organization"/>
    <property type="evidence" value="ECO:0007669"/>
    <property type="project" value="UniProtKB-ARBA"/>
</dbReference>
<keyword evidence="1 4" id="KW-0728">SH3 domain</keyword>
<keyword evidence="11" id="KW-1185">Reference proteome</keyword>
<accession>A0A401GLY9</accession>
<evidence type="ECO:0000259" key="9">
    <source>
        <dbReference type="PROSITE" id="PS51741"/>
    </source>
</evidence>
<comment type="caution">
    <text evidence="10">The sequence shown here is derived from an EMBL/GenBank/DDBJ whole genome shotgun (WGS) entry which is preliminary data.</text>
</comment>
<dbReference type="SUPFAM" id="SSF103657">
    <property type="entry name" value="BAR/IMD domain-like"/>
    <property type="match status" value="1"/>
</dbReference>
<dbReference type="InterPro" id="IPR001452">
    <property type="entry name" value="SH3_domain"/>
</dbReference>
<dbReference type="GO" id="GO:0030833">
    <property type="term" value="P:regulation of actin filament polymerization"/>
    <property type="evidence" value="ECO:0007669"/>
    <property type="project" value="TreeGrafter"/>
</dbReference>
<dbReference type="CDD" id="cd20824">
    <property type="entry name" value="C1_SpBZZ1-like"/>
    <property type="match status" value="1"/>
</dbReference>
<dbReference type="FunCoup" id="A0A401GLY9">
    <property type="interactions" value="102"/>
</dbReference>
<feature type="domain" description="F-BAR" evidence="9">
    <location>
        <begin position="1"/>
        <end position="278"/>
    </location>
</feature>
<dbReference type="InterPro" id="IPR002219">
    <property type="entry name" value="PKC_DAG/PE"/>
</dbReference>
<dbReference type="InterPro" id="IPR031160">
    <property type="entry name" value="F_BAR_dom"/>
</dbReference>
<evidence type="ECO:0000259" key="8">
    <source>
        <dbReference type="PROSITE" id="PS50081"/>
    </source>
</evidence>
<evidence type="ECO:0000256" key="4">
    <source>
        <dbReference type="PROSITE-ProRule" id="PRU00192"/>
    </source>
</evidence>
<dbReference type="PRINTS" id="PR00008">
    <property type="entry name" value="DAGPEDOMAIN"/>
</dbReference>
<dbReference type="PANTHER" id="PTHR15735">
    <property type="entry name" value="FCH AND DOUBLE SH3 DOMAINS PROTEIN"/>
    <property type="match status" value="1"/>
</dbReference>
<dbReference type="SUPFAM" id="SSF50044">
    <property type="entry name" value="SH3-domain"/>
    <property type="match status" value="2"/>
</dbReference>
<evidence type="ECO:0000256" key="5">
    <source>
        <dbReference type="PROSITE-ProRule" id="PRU01077"/>
    </source>
</evidence>
<dbReference type="InterPro" id="IPR035459">
    <property type="entry name" value="Bzz1_SH3_1"/>
</dbReference>
<dbReference type="PROSITE" id="PS50002">
    <property type="entry name" value="SH3"/>
    <property type="match status" value="2"/>
</dbReference>
<dbReference type="CDD" id="cd11912">
    <property type="entry name" value="SH3_Bzz1_1"/>
    <property type="match status" value="1"/>
</dbReference>
<dbReference type="Gene3D" id="1.20.1270.60">
    <property type="entry name" value="Arfaptin homology (AH) domain/BAR domain"/>
    <property type="match status" value="1"/>
</dbReference>
<evidence type="ECO:0000256" key="1">
    <source>
        <dbReference type="ARBA" id="ARBA00022443"/>
    </source>
</evidence>
<dbReference type="GeneID" id="38780109"/>
<sequence length="655" mass="72278">MSGGQTYGKSLPDQVDRISSLSDAQLELVVDVRELFRERAAIEREYATKLQVLARKATEKKNKKIAALVVGNEPTKACEEDVLLQSTINNAYSQLILSLHESAQDHLDLSDAFNSQVVDALKSTERRHDEAKKKQIQYFQKLLSERDRVYSERLKNKQKYDEECAEVETYRQKQERSTDDRHADRATRQYEQQYTDMLNSKNVYLISTAISNKVKKKFYSEDIPMLQDQFQDLQTQLITKFAKVMLQAQAVQTRNLDELKSHITTTEAVLGAVDPQADQVLFIEHNISSFTLPTDWSFEPCATHYDTGDVSVAPAPKVFLQNRLHRCRAKLQELRPVLDAKRKEMEQFAKLVSTYSAERGLGDVDEVSDNFLDAQHQFAFYATSETILTGEIDTITAAVAGDEGGESPHTFKSSAFSIPTQCAYCKSSIWGLSKQGKTCKSCGISVHSKCELKVPADCSDSRGGRSYSTSDSVSSISRSSSVISGADSLTPSLTAPTPSSFARTSRAPEEALQSARVLFDFSPTSPFELAISGGNFVHVLEEDDGSGWVKVSDNSGGKGLVPASYLELEDGASAPAKMKISVPTSMPQQGSGKYVRGIYAYEAQGPDELDVEEGGLIELTGGPTGGTDYGDGWWEGIDASGKKGIFPSNYVEFVR</sequence>
<dbReference type="GO" id="GO:0046872">
    <property type="term" value="F:metal ion binding"/>
    <property type="evidence" value="ECO:0007669"/>
    <property type="project" value="UniProtKB-KW"/>
</dbReference>
<dbReference type="PROSITE" id="PS51741">
    <property type="entry name" value="F_BAR"/>
    <property type="match status" value="1"/>
</dbReference>
<gene>
    <name evidence="10" type="ORF">SCP_0502390</name>
</gene>
<feature type="region of interest" description="Disordered" evidence="6">
    <location>
        <begin position="483"/>
        <end position="506"/>
    </location>
</feature>
<dbReference type="AlphaFoldDB" id="A0A401GLY9"/>
<dbReference type="Gene3D" id="2.30.30.40">
    <property type="entry name" value="SH3 Domains"/>
    <property type="match status" value="2"/>
</dbReference>
<dbReference type="Pfam" id="PF00611">
    <property type="entry name" value="FCH"/>
    <property type="match status" value="1"/>
</dbReference>
<dbReference type="SMART" id="SM00055">
    <property type="entry name" value="FCH"/>
    <property type="match status" value="1"/>
</dbReference>
<dbReference type="EMBL" id="BFAD01000005">
    <property type="protein sequence ID" value="GBE83192.1"/>
    <property type="molecule type" value="Genomic_DNA"/>
</dbReference>
<dbReference type="InterPro" id="IPR020454">
    <property type="entry name" value="DAG/PE-bd"/>
</dbReference>
<protein>
    <recommendedName>
        <fullName evidence="12">Protein BZZ1</fullName>
    </recommendedName>
</protein>
<dbReference type="InterPro" id="IPR046349">
    <property type="entry name" value="C1-like_sf"/>
</dbReference>
<evidence type="ECO:0000313" key="10">
    <source>
        <dbReference type="EMBL" id="GBE83192.1"/>
    </source>
</evidence>
<evidence type="ECO:0000259" key="7">
    <source>
        <dbReference type="PROSITE" id="PS50002"/>
    </source>
</evidence>
<evidence type="ECO:0000256" key="3">
    <source>
        <dbReference type="ARBA" id="ARBA00022833"/>
    </source>
</evidence>
<organism evidence="10 11">
    <name type="scientific">Sparassis crispa</name>
    <dbReference type="NCBI Taxonomy" id="139825"/>
    <lineage>
        <taxon>Eukaryota</taxon>
        <taxon>Fungi</taxon>
        <taxon>Dikarya</taxon>
        <taxon>Basidiomycota</taxon>
        <taxon>Agaricomycotina</taxon>
        <taxon>Agaricomycetes</taxon>
        <taxon>Polyporales</taxon>
        <taxon>Sparassidaceae</taxon>
        <taxon>Sparassis</taxon>
    </lineage>
</organism>
<dbReference type="Gene3D" id="3.30.60.20">
    <property type="match status" value="1"/>
</dbReference>
<dbReference type="STRING" id="139825.A0A401GLY9"/>
<keyword evidence="2" id="KW-0479">Metal-binding</keyword>
<dbReference type="InterPro" id="IPR001060">
    <property type="entry name" value="FCH_dom"/>
</dbReference>
<keyword evidence="3" id="KW-0862">Zinc</keyword>
<feature type="domain" description="Phorbol-ester/DAG-type" evidence="8">
    <location>
        <begin position="408"/>
        <end position="458"/>
    </location>
</feature>
<reference evidence="10 11" key="1">
    <citation type="journal article" date="2018" name="Sci. Rep.">
        <title>Genome sequence of the cauliflower mushroom Sparassis crispa (Hanabiratake) and its association with beneficial usage.</title>
        <authorList>
            <person name="Kiyama R."/>
            <person name="Furutani Y."/>
            <person name="Kawaguchi K."/>
            <person name="Nakanishi T."/>
        </authorList>
    </citation>
    <scope>NUCLEOTIDE SEQUENCE [LARGE SCALE GENOMIC DNA]</scope>
</reference>
<dbReference type="SMART" id="SM00109">
    <property type="entry name" value="C1"/>
    <property type="match status" value="1"/>
</dbReference>
<dbReference type="SUPFAM" id="SSF57889">
    <property type="entry name" value="Cysteine-rich domain"/>
    <property type="match status" value="1"/>
</dbReference>
<dbReference type="OrthoDB" id="8783038at2759"/>
<dbReference type="Proteomes" id="UP000287166">
    <property type="component" value="Unassembled WGS sequence"/>
</dbReference>
<evidence type="ECO:0000256" key="6">
    <source>
        <dbReference type="SAM" id="MobiDB-lite"/>
    </source>
</evidence>
<evidence type="ECO:0000313" key="11">
    <source>
        <dbReference type="Proteomes" id="UP000287166"/>
    </source>
</evidence>
<keyword evidence="5" id="KW-0175">Coiled coil</keyword>
<name>A0A401GLY9_9APHY</name>
<dbReference type="SMART" id="SM00326">
    <property type="entry name" value="SH3"/>
    <property type="match status" value="2"/>
</dbReference>
<evidence type="ECO:0008006" key="12">
    <source>
        <dbReference type="Google" id="ProtNLM"/>
    </source>
</evidence>
<dbReference type="PANTHER" id="PTHR15735:SF21">
    <property type="entry name" value="PROTEIN NERVOUS WRECK"/>
    <property type="match status" value="1"/>
</dbReference>